<reference evidence="1" key="1">
    <citation type="submission" date="2021-01" db="EMBL/GenBank/DDBJ databases">
        <authorList>
            <person name="Corre E."/>
            <person name="Pelletier E."/>
            <person name="Niang G."/>
            <person name="Scheremetjew M."/>
            <person name="Finn R."/>
            <person name="Kale V."/>
            <person name="Holt S."/>
            <person name="Cochrane G."/>
            <person name="Meng A."/>
            <person name="Brown T."/>
            <person name="Cohen L."/>
        </authorList>
    </citation>
    <scope>NUCLEOTIDE SEQUENCE</scope>
    <source>
        <strain evidence="1">SL-175</strain>
    </source>
</reference>
<gene>
    <name evidence="1" type="ORF">MANT1106_LOCUS3186</name>
</gene>
<dbReference type="EMBL" id="HBFC01005693">
    <property type="protein sequence ID" value="CAD8700504.1"/>
    <property type="molecule type" value="Transcribed_RNA"/>
</dbReference>
<evidence type="ECO:0000313" key="1">
    <source>
        <dbReference type="EMBL" id="CAD8700504.1"/>
    </source>
</evidence>
<sequence>MYAPRSLHSPGSVVAVHASTHPCAASARAAFAARCFATRPWCRSSASYHGPIGSTSVTKSSPSFSSAALAAKEATAAPRCSSDEKNIALLYCAFWRRVAARLPLTSQNAPRTCS</sequence>
<name>A0A7S0X3E9_9CHLO</name>
<protein>
    <submittedName>
        <fullName evidence="1">Uncharacterized protein</fullName>
    </submittedName>
</protein>
<proteinExistence type="predicted"/>
<accession>A0A7S0X3E9</accession>
<dbReference type="AlphaFoldDB" id="A0A7S0X3E9"/>
<organism evidence="1">
    <name type="scientific">Mantoniella antarctica</name>
    <dbReference type="NCBI Taxonomy" id="81844"/>
    <lineage>
        <taxon>Eukaryota</taxon>
        <taxon>Viridiplantae</taxon>
        <taxon>Chlorophyta</taxon>
        <taxon>Mamiellophyceae</taxon>
        <taxon>Mamiellales</taxon>
        <taxon>Mamiellaceae</taxon>
        <taxon>Mantoniella</taxon>
    </lineage>
</organism>